<keyword evidence="1" id="KW-0732">Signal</keyword>
<evidence type="ECO:0000313" key="3">
    <source>
        <dbReference type="Proteomes" id="UP000186670"/>
    </source>
</evidence>
<dbReference type="AlphaFoldDB" id="A0A1F5EN88"/>
<feature type="signal peptide" evidence="1">
    <location>
        <begin position="1"/>
        <end position="24"/>
    </location>
</feature>
<organism evidence="2 3">
    <name type="scientific">Candidatus Campbellbacteria bacterium RIFCSPHIGHO2_01_FULL_34_10</name>
    <dbReference type="NCBI Taxonomy" id="1797577"/>
    <lineage>
        <taxon>Bacteria</taxon>
        <taxon>Candidatus Campbelliibacteriota</taxon>
    </lineage>
</organism>
<sequence length="88" mass="9572">MKKISMMICVTLVAMVLGFGTSSATTEEDTIIKEVTNTVARIQYTKDPRTGLCFAIYQTWVGFAKIASLSTVPCEAIPSNLLITVKLP</sequence>
<dbReference type="Proteomes" id="UP000186670">
    <property type="component" value="Unassembled WGS sequence"/>
</dbReference>
<feature type="chain" id="PRO_5009224796" evidence="1">
    <location>
        <begin position="25"/>
        <end position="88"/>
    </location>
</feature>
<gene>
    <name evidence="2" type="ORF">A2811_00075</name>
</gene>
<protein>
    <submittedName>
        <fullName evidence="2">Uncharacterized protein</fullName>
    </submittedName>
</protein>
<reference evidence="2 3" key="1">
    <citation type="journal article" date="2016" name="Nat. Commun.">
        <title>Thousands of microbial genomes shed light on interconnected biogeochemical processes in an aquifer system.</title>
        <authorList>
            <person name="Anantharaman K."/>
            <person name="Brown C.T."/>
            <person name="Hug L.A."/>
            <person name="Sharon I."/>
            <person name="Castelle C.J."/>
            <person name="Probst A.J."/>
            <person name="Thomas B.C."/>
            <person name="Singh A."/>
            <person name="Wilkins M.J."/>
            <person name="Karaoz U."/>
            <person name="Brodie E.L."/>
            <person name="Williams K.H."/>
            <person name="Hubbard S.S."/>
            <person name="Banfield J.F."/>
        </authorList>
    </citation>
    <scope>NUCLEOTIDE SEQUENCE [LARGE SCALE GENOMIC DNA]</scope>
</reference>
<accession>A0A1F5EN88</accession>
<evidence type="ECO:0000313" key="2">
    <source>
        <dbReference type="EMBL" id="OGD68861.1"/>
    </source>
</evidence>
<dbReference type="EMBL" id="MEZZ01000019">
    <property type="protein sequence ID" value="OGD68861.1"/>
    <property type="molecule type" value="Genomic_DNA"/>
</dbReference>
<comment type="caution">
    <text evidence="2">The sequence shown here is derived from an EMBL/GenBank/DDBJ whole genome shotgun (WGS) entry which is preliminary data.</text>
</comment>
<name>A0A1F5EN88_9BACT</name>
<evidence type="ECO:0000256" key="1">
    <source>
        <dbReference type="SAM" id="SignalP"/>
    </source>
</evidence>
<proteinExistence type="predicted"/>